<comment type="caution">
    <text evidence="2">The sequence shown here is derived from an EMBL/GenBank/DDBJ whole genome shotgun (WGS) entry which is preliminary data.</text>
</comment>
<organism evidence="2 3">
    <name type="scientific">Thalictrum thalictroides</name>
    <name type="common">Rue-anemone</name>
    <name type="synonym">Anemone thalictroides</name>
    <dbReference type="NCBI Taxonomy" id="46969"/>
    <lineage>
        <taxon>Eukaryota</taxon>
        <taxon>Viridiplantae</taxon>
        <taxon>Streptophyta</taxon>
        <taxon>Embryophyta</taxon>
        <taxon>Tracheophyta</taxon>
        <taxon>Spermatophyta</taxon>
        <taxon>Magnoliopsida</taxon>
        <taxon>Ranunculales</taxon>
        <taxon>Ranunculaceae</taxon>
        <taxon>Thalictroideae</taxon>
        <taxon>Thalictrum</taxon>
    </lineage>
</organism>
<feature type="compositionally biased region" description="Basic and acidic residues" evidence="1">
    <location>
        <begin position="91"/>
        <end position="101"/>
    </location>
</feature>
<proteinExistence type="predicted"/>
<dbReference type="AlphaFoldDB" id="A0A7J6X3N7"/>
<protein>
    <submittedName>
        <fullName evidence="2">Uncharacterized protein</fullName>
    </submittedName>
</protein>
<feature type="non-terminal residue" evidence="2">
    <location>
        <position position="1"/>
    </location>
</feature>
<dbReference type="OrthoDB" id="751983at2759"/>
<keyword evidence="3" id="KW-1185">Reference proteome</keyword>
<evidence type="ECO:0000313" key="3">
    <source>
        <dbReference type="Proteomes" id="UP000554482"/>
    </source>
</evidence>
<dbReference type="Proteomes" id="UP000554482">
    <property type="component" value="Unassembled WGS sequence"/>
</dbReference>
<feature type="compositionally biased region" description="Polar residues" evidence="1">
    <location>
        <begin position="62"/>
        <end position="81"/>
    </location>
</feature>
<sequence length="101" mass="11332">GHDPCCTHNWDTYNSGAQLEDVNVFKKQKIDNNNAGTLIPSSLKRKPMVEDVSMLKKRKLNDSNPGNQPSTPKTISDSQLGCSCISRSKRPREVERTMNDK</sequence>
<reference evidence="2 3" key="1">
    <citation type="submission" date="2020-06" db="EMBL/GenBank/DDBJ databases">
        <title>Transcriptomic and genomic resources for Thalictrum thalictroides and T. hernandezii: Facilitating candidate gene discovery in an emerging model plant lineage.</title>
        <authorList>
            <person name="Arias T."/>
            <person name="Riano-Pachon D.M."/>
            <person name="Di Stilio V.S."/>
        </authorList>
    </citation>
    <scope>NUCLEOTIDE SEQUENCE [LARGE SCALE GENOMIC DNA]</scope>
    <source>
        <strain evidence="3">cv. WT478/WT964</strain>
        <tissue evidence="2">Leaves</tissue>
    </source>
</reference>
<feature type="region of interest" description="Disordered" evidence="1">
    <location>
        <begin position="57"/>
        <end position="101"/>
    </location>
</feature>
<accession>A0A7J6X3N7</accession>
<evidence type="ECO:0000313" key="2">
    <source>
        <dbReference type="EMBL" id="KAF5203398.1"/>
    </source>
</evidence>
<evidence type="ECO:0000256" key="1">
    <source>
        <dbReference type="SAM" id="MobiDB-lite"/>
    </source>
</evidence>
<dbReference type="EMBL" id="JABWDY010006825">
    <property type="protein sequence ID" value="KAF5203398.1"/>
    <property type="molecule type" value="Genomic_DNA"/>
</dbReference>
<name>A0A7J6X3N7_THATH</name>
<gene>
    <name evidence="2" type="ORF">FRX31_007016</name>
</gene>